<dbReference type="GO" id="GO:0043162">
    <property type="term" value="P:ubiquitin-dependent protein catabolic process via the multivesicular body sorting pathway"/>
    <property type="evidence" value="ECO:0007669"/>
    <property type="project" value="UniProtKB-ARBA"/>
</dbReference>
<dbReference type="Pfam" id="PF09454">
    <property type="entry name" value="Vps23_core"/>
    <property type="match status" value="1"/>
</dbReference>
<dbReference type="PROSITE" id="PS51312">
    <property type="entry name" value="SB"/>
    <property type="match status" value="1"/>
</dbReference>
<evidence type="ECO:0000256" key="1">
    <source>
        <dbReference type="ARBA" id="ARBA00004177"/>
    </source>
</evidence>
<evidence type="ECO:0000259" key="10">
    <source>
        <dbReference type="PROSITE" id="PS51322"/>
    </source>
</evidence>
<evidence type="ECO:0000256" key="7">
    <source>
        <dbReference type="PROSITE-ProRule" id="PRU00644"/>
    </source>
</evidence>
<evidence type="ECO:0000256" key="2">
    <source>
        <dbReference type="ARBA" id="ARBA00009594"/>
    </source>
</evidence>
<dbReference type="Gene3D" id="3.10.110.10">
    <property type="entry name" value="Ubiquitin Conjugating Enzyme"/>
    <property type="match status" value="1"/>
</dbReference>
<dbReference type="OrthoDB" id="306304at2759"/>
<dbReference type="InterPro" id="IPR008883">
    <property type="entry name" value="UEV_N"/>
</dbReference>
<keyword evidence="5 7" id="KW-0653">Protein transport</keyword>
<evidence type="ECO:0000256" key="6">
    <source>
        <dbReference type="ARBA" id="ARBA00023054"/>
    </source>
</evidence>
<feature type="compositionally biased region" description="Low complexity" evidence="8">
    <location>
        <begin position="352"/>
        <end position="364"/>
    </location>
</feature>
<dbReference type="Proteomes" id="UP000824998">
    <property type="component" value="Unassembled WGS sequence"/>
</dbReference>
<dbReference type="InterPro" id="IPR052070">
    <property type="entry name" value="ESCRT-I_UEV_domain"/>
</dbReference>
<comment type="subcellular location">
    <subcellularLocation>
        <location evidence="1">Endosome</location>
    </subcellularLocation>
</comment>
<accession>A0A9P7YIW1</accession>
<gene>
    <name evidence="11" type="ORF">BJ875DRAFT_504794</name>
</gene>
<dbReference type="PANTHER" id="PTHR23306">
    <property type="entry name" value="TUMOR SUSCEPTIBILITY GENE 101 PROTEIN-RELATED"/>
    <property type="match status" value="1"/>
</dbReference>
<feature type="compositionally biased region" description="Pro residues" evidence="8">
    <location>
        <begin position="217"/>
        <end position="227"/>
    </location>
</feature>
<dbReference type="PROSITE" id="PS51322">
    <property type="entry name" value="UEV"/>
    <property type="match status" value="1"/>
</dbReference>
<evidence type="ECO:0000256" key="5">
    <source>
        <dbReference type="ARBA" id="ARBA00022927"/>
    </source>
</evidence>
<proteinExistence type="inferred from homology"/>
<reference evidence="11" key="1">
    <citation type="journal article" date="2021" name="IMA Fungus">
        <title>Genomic characterization of three marine fungi, including Emericellopsis atlantica sp. nov. with signatures of a generalist lifestyle and marine biomass degradation.</title>
        <authorList>
            <person name="Hagestad O.C."/>
            <person name="Hou L."/>
            <person name="Andersen J.H."/>
            <person name="Hansen E.H."/>
            <person name="Altermark B."/>
            <person name="Li C."/>
            <person name="Kuhnert E."/>
            <person name="Cox R.J."/>
            <person name="Crous P.W."/>
            <person name="Spatafora J.W."/>
            <person name="Lail K."/>
            <person name="Amirebrahimi M."/>
            <person name="Lipzen A."/>
            <person name="Pangilinan J."/>
            <person name="Andreopoulos W."/>
            <person name="Hayes R.D."/>
            <person name="Ng V."/>
            <person name="Grigoriev I.V."/>
            <person name="Jackson S.A."/>
            <person name="Sutton T.D.S."/>
            <person name="Dobson A.D.W."/>
            <person name="Rama T."/>
        </authorList>
    </citation>
    <scope>NUCLEOTIDE SEQUENCE</scope>
    <source>
        <strain evidence="11">TRa018bII</strain>
    </source>
</reference>
<keyword evidence="12" id="KW-1185">Reference proteome</keyword>
<feature type="domain" description="UEV" evidence="10">
    <location>
        <begin position="7"/>
        <end position="152"/>
    </location>
</feature>
<dbReference type="GO" id="GO:0043130">
    <property type="term" value="F:ubiquitin binding"/>
    <property type="evidence" value="ECO:0007669"/>
    <property type="project" value="TreeGrafter"/>
</dbReference>
<dbReference type="AlphaFoldDB" id="A0A9P7YIW1"/>
<keyword evidence="4" id="KW-0967">Endosome</keyword>
<dbReference type="InterPro" id="IPR017916">
    <property type="entry name" value="SB_dom"/>
</dbReference>
<keyword evidence="3 7" id="KW-0813">Transport</keyword>
<evidence type="ECO:0000313" key="11">
    <source>
        <dbReference type="EMBL" id="KAG9234322.1"/>
    </source>
</evidence>
<evidence type="ECO:0000256" key="4">
    <source>
        <dbReference type="ARBA" id="ARBA00022753"/>
    </source>
</evidence>
<keyword evidence="6" id="KW-0175">Coiled coil</keyword>
<dbReference type="InterPro" id="IPR037202">
    <property type="entry name" value="ESCRT_assembly_dom"/>
</dbReference>
<organism evidence="11 12">
    <name type="scientific">Amylocarpus encephaloides</name>
    <dbReference type="NCBI Taxonomy" id="45428"/>
    <lineage>
        <taxon>Eukaryota</taxon>
        <taxon>Fungi</taxon>
        <taxon>Dikarya</taxon>
        <taxon>Ascomycota</taxon>
        <taxon>Pezizomycotina</taxon>
        <taxon>Leotiomycetes</taxon>
        <taxon>Helotiales</taxon>
        <taxon>Helotiales incertae sedis</taxon>
        <taxon>Amylocarpus</taxon>
    </lineage>
</organism>
<dbReference type="InterPro" id="IPR016135">
    <property type="entry name" value="UBQ-conjugating_enzyme/RWD"/>
</dbReference>
<evidence type="ECO:0000256" key="8">
    <source>
        <dbReference type="SAM" id="MobiDB-lite"/>
    </source>
</evidence>
<dbReference type="EMBL" id="MU251467">
    <property type="protein sequence ID" value="KAG9234322.1"/>
    <property type="molecule type" value="Genomic_DNA"/>
</dbReference>
<dbReference type="SUPFAM" id="SSF140111">
    <property type="entry name" value="Endosomal sorting complex assembly domain"/>
    <property type="match status" value="1"/>
</dbReference>
<feature type="domain" description="SB" evidence="9">
    <location>
        <begin position="476"/>
        <end position="543"/>
    </location>
</feature>
<dbReference type="SUPFAM" id="SSF54495">
    <property type="entry name" value="UBC-like"/>
    <property type="match status" value="1"/>
</dbReference>
<protein>
    <submittedName>
        <fullName evidence="11">ESCRT-I component</fullName>
    </submittedName>
</protein>
<feature type="compositionally biased region" description="Polar residues" evidence="8">
    <location>
        <begin position="200"/>
        <end position="209"/>
    </location>
</feature>
<sequence>MAAVRQQVLNWLYSVLTSEYKDVNRTYNDVAQTLSHYSSLSPRTDVYTYESGTSALLLHLSGTLPVNFRGTTYRFPVALWIPYGYPQEAPLVYVTPTEGMMVRPGQHVDPQGKVYHPYLVGWAEYWDKSNVLDFLAILRDIFAKEPPVISRQQSAPPQPQPAVAPPPVPPPPPGVGRLPSIVPNSNEEIRPPPPPPKPNANAQSYSAASPSRREGGPPLPPLPPPPGYDGGRFMPQPQQPQGIPSHVPQRNSSLRYESGVPLSHQPGPAGRRDPSDSPVSPITPPHDSNRPVQSQAYGQAPYTSSPRGGPPQPQPTISQYGLPQIHLGQQQEWHQYPQQGPPQPQGHPAPPLDLIDAPLTLPIPSEDSKNLPAPPVPPNPEKDMLLHNIARALASQRQHTRSQTTSSLPGLASQHAAMLQALNTMQAEMAALESLDQLLNSDTNILHTALRDADAVIESSQHRTAPSVDELLVAPTVVGNQLYELISEERSLGDALFILGRAVERGRISPAVFTKMTRSLSREWYLKKALAKKIGQGMGLTTY</sequence>
<dbReference type="PANTHER" id="PTHR23306:SF3">
    <property type="entry name" value="TUMOR SUPPRESSOR PROTEIN 101"/>
    <property type="match status" value="1"/>
</dbReference>
<dbReference type="CDD" id="cd11685">
    <property type="entry name" value="UEV_TSG101-like"/>
    <property type="match status" value="1"/>
</dbReference>
<comment type="caution">
    <text evidence="11">The sequence shown here is derived from an EMBL/GenBank/DDBJ whole genome shotgun (WGS) entry which is preliminary data.</text>
</comment>
<dbReference type="GO" id="GO:0072666">
    <property type="term" value="P:establishment of protein localization to vacuole"/>
    <property type="evidence" value="ECO:0007669"/>
    <property type="project" value="UniProtKB-ARBA"/>
</dbReference>
<dbReference type="GO" id="GO:0006886">
    <property type="term" value="P:intracellular protein transport"/>
    <property type="evidence" value="ECO:0007669"/>
    <property type="project" value="UniProtKB-ARBA"/>
</dbReference>
<feature type="compositionally biased region" description="Pro residues" evidence="8">
    <location>
        <begin position="339"/>
        <end position="351"/>
    </location>
</feature>
<dbReference type="Pfam" id="PF05743">
    <property type="entry name" value="UEV"/>
    <property type="match status" value="1"/>
</dbReference>
<comment type="similarity">
    <text evidence="2">Belongs to the ubiquitin-conjugating enzyme family. UEV subfamily.</text>
</comment>
<dbReference type="Gene3D" id="6.10.140.820">
    <property type="match status" value="1"/>
</dbReference>
<evidence type="ECO:0000259" key="9">
    <source>
        <dbReference type="PROSITE" id="PS51312"/>
    </source>
</evidence>
<feature type="region of interest" description="Disordered" evidence="8">
    <location>
        <begin position="332"/>
        <end position="372"/>
    </location>
</feature>
<evidence type="ECO:0000313" key="12">
    <source>
        <dbReference type="Proteomes" id="UP000824998"/>
    </source>
</evidence>
<dbReference type="GO" id="GO:0000813">
    <property type="term" value="C:ESCRT I complex"/>
    <property type="evidence" value="ECO:0007669"/>
    <property type="project" value="TreeGrafter"/>
</dbReference>
<feature type="compositionally biased region" description="Pro residues" evidence="8">
    <location>
        <begin position="156"/>
        <end position="174"/>
    </location>
</feature>
<name>A0A9P7YIW1_9HELO</name>
<feature type="region of interest" description="Disordered" evidence="8">
    <location>
        <begin position="149"/>
        <end position="319"/>
    </location>
</feature>
<evidence type="ECO:0000256" key="3">
    <source>
        <dbReference type="ARBA" id="ARBA00022448"/>
    </source>
</evidence>